<dbReference type="CDD" id="cd01347">
    <property type="entry name" value="ligand_gated_channel"/>
    <property type="match status" value="1"/>
</dbReference>
<keyword evidence="5 11" id="KW-0812">Transmembrane</keyword>
<keyword evidence="3 11" id="KW-0813">Transport</keyword>
<feature type="domain" description="TonB-dependent receptor plug" evidence="15">
    <location>
        <begin position="49"/>
        <end position="151"/>
    </location>
</feature>
<protein>
    <submittedName>
        <fullName evidence="16">Outer membrane receptor for ferrienterochelin and colicins</fullName>
    </submittedName>
</protein>
<feature type="signal peptide" evidence="13">
    <location>
        <begin position="1"/>
        <end position="24"/>
    </location>
</feature>
<feature type="chain" id="PRO_5019833854" evidence="13">
    <location>
        <begin position="25"/>
        <end position="642"/>
    </location>
</feature>
<evidence type="ECO:0000256" key="2">
    <source>
        <dbReference type="ARBA" id="ARBA00009810"/>
    </source>
</evidence>
<dbReference type="GO" id="GO:0044718">
    <property type="term" value="P:siderophore transmembrane transport"/>
    <property type="evidence" value="ECO:0007669"/>
    <property type="project" value="TreeGrafter"/>
</dbReference>
<dbReference type="InterPro" id="IPR039426">
    <property type="entry name" value="TonB-dep_rcpt-like"/>
</dbReference>
<accession>A0A495WFR2</accession>
<keyword evidence="9 16" id="KW-0675">Receptor</keyword>
<dbReference type="Gene3D" id="2.170.130.10">
    <property type="entry name" value="TonB-dependent receptor, plug domain"/>
    <property type="match status" value="1"/>
</dbReference>
<dbReference type="PANTHER" id="PTHR30069:SF29">
    <property type="entry name" value="HEMOGLOBIN AND HEMOGLOBIN-HAPTOGLOBIN-BINDING PROTEIN 1-RELATED"/>
    <property type="match status" value="1"/>
</dbReference>
<gene>
    <name evidence="16" type="ORF">DFR40_0677</name>
</gene>
<dbReference type="SUPFAM" id="SSF56935">
    <property type="entry name" value="Porins"/>
    <property type="match status" value="1"/>
</dbReference>
<evidence type="ECO:0000259" key="15">
    <source>
        <dbReference type="Pfam" id="PF07715"/>
    </source>
</evidence>
<name>A0A495WFR2_9RHOO</name>
<evidence type="ECO:0000256" key="5">
    <source>
        <dbReference type="ARBA" id="ARBA00022692"/>
    </source>
</evidence>
<dbReference type="PANTHER" id="PTHR30069">
    <property type="entry name" value="TONB-DEPENDENT OUTER MEMBRANE RECEPTOR"/>
    <property type="match status" value="1"/>
</dbReference>
<dbReference type="GO" id="GO:0009279">
    <property type="term" value="C:cell outer membrane"/>
    <property type="evidence" value="ECO:0007669"/>
    <property type="project" value="UniProtKB-SubCell"/>
</dbReference>
<comment type="similarity">
    <text evidence="2 11 12">Belongs to the TonB-dependent receptor family.</text>
</comment>
<dbReference type="InterPro" id="IPR037066">
    <property type="entry name" value="Plug_dom_sf"/>
</dbReference>
<dbReference type="InterPro" id="IPR036942">
    <property type="entry name" value="Beta-barrel_TonB_sf"/>
</dbReference>
<dbReference type="RefSeq" id="WP_121457062.1">
    <property type="nucleotide sequence ID" value="NZ_RBXP01000011.1"/>
</dbReference>
<keyword evidence="17" id="KW-1185">Reference proteome</keyword>
<evidence type="ECO:0000256" key="3">
    <source>
        <dbReference type="ARBA" id="ARBA00022448"/>
    </source>
</evidence>
<sequence>MKNQDPSVLPRLHPLSAAILLALAAPLAAEEAGILSTVVVTAASYAQDIRDVQASVQVVGRREIEATPGVSLLDSLDQAVGVDTRGSSLNSSVSMRGMTGSGTLILFDGMRRTQKYGSRDINLYGTEDVEQIEIVRGPMSALYGADASGGVINVITRQPRLGSGLHGGVSVTYGQSQGRQRETDLWKGHLEYGGEVLTHRLSVEQRNRDEYRVNRDSYAADLKGVDETYVNYQGSAQLAPGQKLRLTLEHTRQDDESPGQLSSAPFTRFNAYEREDRDYGSLGYSGEVGPGILSLDASLGRSEAKTTRAYPLIEATDYTQTQYAARYVLPFGEHTLTVGAGEQHDRLSIANNTSQTGDRSNRYLLAQADIRLNPAWSVLAGIRHDRFNEFGDATTPRLSLQYAPGNWRLRASYGESFRAPTVLEQYATFVRGRFLIVGDASLVPEESRSYELAAGYGGERFKVDLAVYRTRSKNLITTISAPRQAGDPAGVTSRSVYTNLGQVTIEGVELSGAWQIGEAWTLRGAYEHLEARNDLSGARLTGRPGSIARASVHYARGDWSADLQGRYYFNYYNSHNTVRGLNVSSDYGTTDLKVGYRIDKRFSLAAGVTNLFDQRAPDNWGAMYSLEDPPTRFFYLSGNYRF</sequence>
<dbReference type="OrthoDB" id="9764669at2"/>
<evidence type="ECO:0000256" key="13">
    <source>
        <dbReference type="SAM" id="SignalP"/>
    </source>
</evidence>
<proteinExistence type="inferred from homology"/>
<keyword evidence="6 13" id="KW-0732">Signal</keyword>
<evidence type="ECO:0000256" key="8">
    <source>
        <dbReference type="ARBA" id="ARBA00023136"/>
    </source>
</evidence>
<dbReference type="PROSITE" id="PS52016">
    <property type="entry name" value="TONB_DEPENDENT_REC_3"/>
    <property type="match status" value="1"/>
</dbReference>
<reference evidence="16 17" key="1">
    <citation type="submission" date="2018-10" db="EMBL/GenBank/DDBJ databases">
        <title>Genomic Encyclopedia of Type Strains, Phase IV (KMG-IV): sequencing the most valuable type-strain genomes for metagenomic binning, comparative biology and taxonomic classification.</title>
        <authorList>
            <person name="Goeker M."/>
        </authorList>
    </citation>
    <scope>NUCLEOTIDE SEQUENCE [LARGE SCALE GENOMIC DNA]</scope>
    <source>
        <strain evidence="16 17">DSM 23841</strain>
    </source>
</reference>
<keyword evidence="7 12" id="KW-0798">TonB box</keyword>
<comment type="caution">
    <text evidence="16">The sequence shown here is derived from an EMBL/GenBank/DDBJ whole genome shotgun (WGS) entry which is preliminary data.</text>
</comment>
<dbReference type="GO" id="GO:0015344">
    <property type="term" value="F:siderophore uptake transmembrane transporter activity"/>
    <property type="evidence" value="ECO:0007669"/>
    <property type="project" value="TreeGrafter"/>
</dbReference>
<evidence type="ECO:0000313" key="17">
    <source>
        <dbReference type="Proteomes" id="UP000270626"/>
    </source>
</evidence>
<dbReference type="Pfam" id="PF00593">
    <property type="entry name" value="TonB_dep_Rec_b-barrel"/>
    <property type="match status" value="1"/>
</dbReference>
<comment type="subcellular location">
    <subcellularLocation>
        <location evidence="1 11">Cell outer membrane</location>
        <topology evidence="1 11">Multi-pass membrane protein</topology>
    </subcellularLocation>
</comment>
<evidence type="ECO:0000256" key="7">
    <source>
        <dbReference type="ARBA" id="ARBA00023077"/>
    </source>
</evidence>
<keyword evidence="10 11" id="KW-0998">Cell outer membrane</keyword>
<dbReference type="Gene3D" id="2.40.170.20">
    <property type="entry name" value="TonB-dependent receptor, beta-barrel domain"/>
    <property type="match status" value="1"/>
</dbReference>
<dbReference type="Proteomes" id="UP000270626">
    <property type="component" value="Unassembled WGS sequence"/>
</dbReference>
<evidence type="ECO:0000256" key="4">
    <source>
        <dbReference type="ARBA" id="ARBA00022452"/>
    </source>
</evidence>
<evidence type="ECO:0000256" key="11">
    <source>
        <dbReference type="PROSITE-ProRule" id="PRU01360"/>
    </source>
</evidence>
<evidence type="ECO:0000256" key="6">
    <source>
        <dbReference type="ARBA" id="ARBA00022729"/>
    </source>
</evidence>
<evidence type="ECO:0000256" key="10">
    <source>
        <dbReference type="ARBA" id="ARBA00023237"/>
    </source>
</evidence>
<dbReference type="InterPro" id="IPR000531">
    <property type="entry name" value="Beta-barrel_TonB"/>
</dbReference>
<dbReference type="AlphaFoldDB" id="A0A495WFR2"/>
<evidence type="ECO:0000256" key="12">
    <source>
        <dbReference type="RuleBase" id="RU003357"/>
    </source>
</evidence>
<dbReference type="EMBL" id="RBXP01000011">
    <property type="protein sequence ID" value="RKT60542.1"/>
    <property type="molecule type" value="Genomic_DNA"/>
</dbReference>
<dbReference type="InterPro" id="IPR012910">
    <property type="entry name" value="Plug_dom"/>
</dbReference>
<organism evidence="16 17">
    <name type="scientific">Azonexus fungiphilus</name>
    <dbReference type="NCBI Taxonomy" id="146940"/>
    <lineage>
        <taxon>Bacteria</taxon>
        <taxon>Pseudomonadati</taxon>
        <taxon>Pseudomonadota</taxon>
        <taxon>Betaproteobacteria</taxon>
        <taxon>Rhodocyclales</taxon>
        <taxon>Azonexaceae</taxon>
        <taxon>Azonexus</taxon>
    </lineage>
</organism>
<evidence type="ECO:0000256" key="1">
    <source>
        <dbReference type="ARBA" id="ARBA00004571"/>
    </source>
</evidence>
<evidence type="ECO:0000256" key="9">
    <source>
        <dbReference type="ARBA" id="ARBA00023170"/>
    </source>
</evidence>
<keyword evidence="4 11" id="KW-1134">Transmembrane beta strand</keyword>
<evidence type="ECO:0000259" key="14">
    <source>
        <dbReference type="Pfam" id="PF00593"/>
    </source>
</evidence>
<feature type="domain" description="TonB-dependent receptor-like beta-barrel" evidence="14">
    <location>
        <begin position="216"/>
        <end position="611"/>
    </location>
</feature>
<dbReference type="Pfam" id="PF07715">
    <property type="entry name" value="Plug"/>
    <property type="match status" value="1"/>
</dbReference>
<evidence type="ECO:0000313" key="16">
    <source>
        <dbReference type="EMBL" id="RKT60542.1"/>
    </source>
</evidence>
<keyword evidence="8 11" id="KW-0472">Membrane</keyword>